<dbReference type="RefSeq" id="WP_114696555.1">
    <property type="nucleotide sequence ID" value="NZ_QQOH01000004.1"/>
</dbReference>
<dbReference type="InterPro" id="IPR036770">
    <property type="entry name" value="Ankyrin_rpt-contain_sf"/>
</dbReference>
<dbReference type="PROSITE" id="PS50088">
    <property type="entry name" value="ANK_REPEAT"/>
    <property type="match status" value="6"/>
</dbReference>
<dbReference type="SMART" id="SM00248">
    <property type="entry name" value="ANK"/>
    <property type="match status" value="10"/>
</dbReference>
<feature type="repeat" description="ANK" evidence="1">
    <location>
        <begin position="364"/>
        <end position="397"/>
    </location>
</feature>
<dbReference type="OrthoDB" id="9811849at2"/>
<feature type="repeat" description="ANK" evidence="1">
    <location>
        <begin position="329"/>
        <end position="363"/>
    </location>
</feature>
<dbReference type="SUPFAM" id="SSF48403">
    <property type="entry name" value="Ankyrin repeat"/>
    <property type="match status" value="2"/>
</dbReference>
<feature type="signal peptide" evidence="2">
    <location>
        <begin position="1"/>
        <end position="22"/>
    </location>
</feature>
<organism evidence="3 4">
    <name type="scientific">Motiliproteus coralliicola</name>
    <dbReference type="NCBI Taxonomy" id="2283196"/>
    <lineage>
        <taxon>Bacteria</taxon>
        <taxon>Pseudomonadati</taxon>
        <taxon>Pseudomonadota</taxon>
        <taxon>Gammaproteobacteria</taxon>
        <taxon>Oceanospirillales</taxon>
        <taxon>Oceanospirillaceae</taxon>
        <taxon>Motiliproteus</taxon>
    </lineage>
</organism>
<feature type="repeat" description="ANK" evidence="1">
    <location>
        <begin position="398"/>
        <end position="431"/>
    </location>
</feature>
<evidence type="ECO:0000313" key="3">
    <source>
        <dbReference type="EMBL" id="RDE18938.1"/>
    </source>
</evidence>
<dbReference type="PANTHER" id="PTHR24118:SF99">
    <property type="entry name" value="POTE ANKYRIN DOMAIN FAMILY MEMBER 3C-RELATED"/>
    <property type="match status" value="1"/>
</dbReference>
<keyword evidence="1" id="KW-0040">ANK repeat</keyword>
<accession>A0A369WAA5</accession>
<dbReference type="Proteomes" id="UP000253769">
    <property type="component" value="Unassembled WGS sequence"/>
</dbReference>
<evidence type="ECO:0000256" key="1">
    <source>
        <dbReference type="PROSITE-ProRule" id="PRU00023"/>
    </source>
</evidence>
<gene>
    <name evidence="3" type="ORF">DV711_15115</name>
</gene>
<feature type="chain" id="PRO_5016736787" evidence="2">
    <location>
        <begin position="23"/>
        <end position="456"/>
    </location>
</feature>
<comment type="caution">
    <text evidence="3">The sequence shown here is derived from an EMBL/GenBank/DDBJ whole genome shotgun (WGS) entry which is preliminary data.</text>
</comment>
<feature type="repeat" description="ANK" evidence="1">
    <location>
        <begin position="261"/>
        <end position="295"/>
    </location>
</feature>
<feature type="repeat" description="ANK" evidence="1">
    <location>
        <begin position="90"/>
        <end position="122"/>
    </location>
</feature>
<reference evidence="3 4" key="1">
    <citation type="submission" date="2018-07" db="EMBL/GenBank/DDBJ databases">
        <title>Motiliproteus coralliicola sp. nov., a bacterium isolated from Coral.</title>
        <authorList>
            <person name="Wang G."/>
        </authorList>
    </citation>
    <scope>NUCLEOTIDE SEQUENCE [LARGE SCALE GENOMIC DNA]</scope>
    <source>
        <strain evidence="3 4">C34</strain>
    </source>
</reference>
<dbReference type="AlphaFoldDB" id="A0A369WAA5"/>
<keyword evidence="4" id="KW-1185">Reference proteome</keyword>
<dbReference type="PANTHER" id="PTHR24118">
    <property type="entry name" value="POTE ANKYRIN DOMAIN"/>
    <property type="match status" value="1"/>
</dbReference>
<feature type="repeat" description="ANK" evidence="1">
    <location>
        <begin position="296"/>
        <end position="328"/>
    </location>
</feature>
<protein>
    <submittedName>
        <fullName evidence="3">Ankyrin repeat domain-containing protein</fullName>
    </submittedName>
</protein>
<proteinExistence type="predicted"/>
<name>A0A369WAA5_9GAMM</name>
<dbReference type="InterPro" id="IPR002110">
    <property type="entry name" value="Ankyrin_rpt"/>
</dbReference>
<dbReference type="EMBL" id="QQOH01000004">
    <property type="protein sequence ID" value="RDE18938.1"/>
    <property type="molecule type" value="Genomic_DNA"/>
</dbReference>
<dbReference type="Gene3D" id="1.25.40.20">
    <property type="entry name" value="Ankyrin repeat-containing domain"/>
    <property type="match status" value="3"/>
</dbReference>
<dbReference type="PROSITE" id="PS50297">
    <property type="entry name" value="ANK_REP_REGION"/>
    <property type="match status" value="4"/>
</dbReference>
<evidence type="ECO:0000313" key="4">
    <source>
        <dbReference type="Proteomes" id="UP000253769"/>
    </source>
</evidence>
<evidence type="ECO:0000256" key="2">
    <source>
        <dbReference type="SAM" id="SignalP"/>
    </source>
</evidence>
<dbReference type="Pfam" id="PF12796">
    <property type="entry name" value="Ank_2"/>
    <property type="match status" value="2"/>
</dbReference>
<keyword evidence="2" id="KW-0732">Signal</keyword>
<sequence length="456" mass="49902">MKLGTLLSTFAVTAMLATGAHAKNPFLTKKFWKEATIEDVQAKLDEGYSLLEKQKIGRQGLHYALRGKASIEVMRWLLEQGLPYRPEGGKGVYAELYAARYGDLELIKLFAEFGADYQVSDYMGETPQYWLSKNKKFRPGIVEYFEEIGLDFNEQNRLGITPLGAFAYNKRAMKMFELLEDKGYDPGYIDGEGRDLFMRALTSNDNVEMLEKFYNMSEDPEVADNYGYAGVLLTVADEATSEERLAFLESKGYDLTITNDRGQTALHMLMANREEEAEGYDALMKRGFDVNAVDNAGNTPLLLALSFKEPAVIETLLDAGAKPTAANDKGVTPLLAALLRGDDFTAVIDRLIAAGADLSAKDAKGGTALTYAVKGGQPIELLQKIVDAGVDLNAKDGEETTALMHAALLGKKPEVIEFLLAAGADKSIKDVFDDTAAQMAMDNAALKGSQVIAKLQ</sequence>